<proteinExistence type="predicted"/>
<evidence type="ECO:0000313" key="2">
    <source>
        <dbReference type="EMBL" id="PKB19628.1"/>
    </source>
</evidence>
<sequence>MPFGRAKPRPTLYQLQGQWDDARARERVVAFRTDLRRTREPVLLPPILIAAALCLTAFAVMTPN</sequence>
<dbReference type="AlphaFoldDB" id="A0A2N0HL64"/>
<comment type="caution">
    <text evidence="2">The sequence shown here is derived from an EMBL/GenBank/DDBJ whole genome shotgun (WGS) entry which is preliminary data.</text>
</comment>
<gene>
    <name evidence="2" type="ORF">B0I00_1867</name>
</gene>
<keyword evidence="3" id="KW-1185">Reference proteome</keyword>
<name>A0A2N0HL64_9SPHN</name>
<dbReference type="Proteomes" id="UP000232587">
    <property type="component" value="Unassembled WGS sequence"/>
</dbReference>
<evidence type="ECO:0000256" key="1">
    <source>
        <dbReference type="SAM" id="Phobius"/>
    </source>
</evidence>
<reference evidence="2 3" key="1">
    <citation type="submission" date="2017-11" db="EMBL/GenBank/DDBJ databases">
        <title>Genomic Encyclopedia of Type Strains, Phase III (KMG-III): the genomes of soil and plant-associated and newly described type strains.</title>
        <authorList>
            <person name="Whitman W."/>
        </authorList>
    </citation>
    <scope>NUCLEOTIDE SEQUENCE [LARGE SCALE GENOMIC DNA]</scope>
    <source>
        <strain evidence="2 3">CGMCC 1.12274</strain>
    </source>
</reference>
<dbReference type="RefSeq" id="WP_100867075.1">
    <property type="nucleotide sequence ID" value="NZ_PHUF01000003.1"/>
</dbReference>
<protein>
    <submittedName>
        <fullName evidence="2">Uncharacterized protein</fullName>
    </submittedName>
</protein>
<organism evidence="2 3">
    <name type="scientific">Novosphingobium kunmingense</name>
    <dbReference type="NCBI Taxonomy" id="1211806"/>
    <lineage>
        <taxon>Bacteria</taxon>
        <taxon>Pseudomonadati</taxon>
        <taxon>Pseudomonadota</taxon>
        <taxon>Alphaproteobacteria</taxon>
        <taxon>Sphingomonadales</taxon>
        <taxon>Sphingomonadaceae</taxon>
        <taxon>Novosphingobium</taxon>
    </lineage>
</organism>
<keyword evidence="1" id="KW-1133">Transmembrane helix</keyword>
<evidence type="ECO:0000313" key="3">
    <source>
        <dbReference type="Proteomes" id="UP000232587"/>
    </source>
</evidence>
<accession>A0A2N0HL64</accession>
<keyword evidence="1" id="KW-0812">Transmembrane</keyword>
<keyword evidence="1" id="KW-0472">Membrane</keyword>
<feature type="transmembrane region" description="Helical" evidence="1">
    <location>
        <begin position="42"/>
        <end position="61"/>
    </location>
</feature>
<dbReference type="EMBL" id="PHUF01000003">
    <property type="protein sequence ID" value="PKB19628.1"/>
    <property type="molecule type" value="Genomic_DNA"/>
</dbReference>